<evidence type="ECO:0000313" key="21">
    <source>
        <dbReference type="EMBL" id="SBR88145.1"/>
    </source>
</evidence>
<dbReference type="GO" id="GO:0004674">
    <property type="term" value="F:protein serine/threonine kinase activity"/>
    <property type="evidence" value="ECO:0007669"/>
    <property type="project" value="UniProtKB-KW"/>
</dbReference>
<evidence type="ECO:0000256" key="9">
    <source>
        <dbReference type="ARBA" id="ARBA00022723"/>
    </source>
</evidence>
<feature type="region of interest" description="Disordered" evidence="18">
    <location>
        <begin position="498"/>
        <end position="554"/>
    </location>
</feature>
<evidence type="ECO:0000256" key="18">
    <source>
        <dbReference type="SAM" id="MobiDB-lite"/>
    </source>
</evidence>
<dbReference type="Gene3D" id="1.10.150.50">
    <property type="entry name" value="Transcription Factor, Ets-1"/>
    <property type="match status" value="1"/>
</dbReference>
<sequence>MNEEMTKSEEQHLSLQKALQQCELVQNMIDISISSLEGLRTKCATSNDLTQKEIRTLEGKLVKYFSRQLSCKCKVALEERNAELEDFPRLGHWFRIVNLRKEVTEEMNAGEVTLEGLLEMSDNQVCELLQKFGANEEECARLNASLSCLKKAHQLGSQAKQDWSIQWPTSESGKENTPVCQPEPSQWIRFQLSQSPQVQSKYSQHMCHSPQALAPPLYADRLTVENPATGLFPSLDSGHRSLPPSPRQRHFGHTPPRTPLVVNTMTPPGTPPMRRRNKVKAPGTPPPPSRKLIYLLPGFTALHRSKSHEFQLGNRLEDTQTPKAKKKTKPLNLKIHSSVGSCENLPTQRSPLHTERSLRSFFFPSFIPSTPPVHAETPSANTLSVPRWSPQIARRDLGNSIKHRFSTKYWMSQTCIVCGKGMLFGLKCKNCKLKCHNKCTKEAPPCHLLIIQRGGRESLKDQQGTIQVARLVRTESVPCDINNPLRYTDLHISQTLPKTNKINKDHIPVPYQPDSSSNPSSTTSSTPSSPAPPLPSSATPPSPLHPSPQSARQQKQFNLTASSYFKYKQQFIFPDVTPEAPPSRAPQVILHPVLSEPGNEGNPLLQIEVEPTSDNEDGNNEDSGDEFEEMNLSLLSARNFPRKASQTSIFLQEWDIPFEQLEIGEMIGKGRFGKVFHGRWHGEVAIRLIDIERDNEDQLKAFKREVMAYRNTRHENVVLFMGVCMSPPHLAIITSLCKGRTLYSVVRDPKVVLDVNKTRQIAQEMVKGMGYLHAKGILHKDMKSKNVFYDNGKVVITDFGLFTISGVLQAGSRREDKLRIPNGWLCHLAPEIIQQLSPDTEEDKLPFSKQSDVFAFGTIWYELHAREWPYKNQPAEVIIWQIGSGMKPNLAQTGMGKEILDILLMCWAYKQEERPTFSKLVDLLEKLPKRNRRLSHPGHFWKSAEYVK</sequence>
<dbReference type="FunFam" id="1.10.510.10:FF:000107">
    <property type="entry name" value="kinase suppressor of Ras 1"/>
    <property type="match status" value="1"/>
</dbReference>
<reference evidence="21" key="2">
    <citation type="submission" date="2016-06" db="EMBL/GenBank/DDBJ databases">
        <title>The genome of a short-lived fish provides insights into sex chromosome evolution and the genetic control of aging.</title>
        <authorList>
            <person name="Reichwald K."/>
            <person name="Felder M."/>
            <person name="Petzold A."/>
            <person name="Koch P."/>
            <person name="Groth M."/>
            <person name="Platzer M."/>
        </authorList>
    </citation>
    <scope>NUCLEOTIDE SEQUENCE</scope>
    <source>
        <tissue evidence="21">Brain</tissue>
    </source>
</reference>
<dbReference type="PROSITE" id="PS00479">
    <property type="entry name" value="ZF_DAG_PE_1"/>
    <property type="match status" value="1"/>
</dbReference>
<reference evidence="21" key="1">
    <citation type="submission" date="2016-05" db="EMBL/GenBank/DDBJ databases">
        <authorList>
            <person name="Lavstsen T."/>
            <person name="Jespersen J.S."/>
        </authorList>
    </citation>
    <scope>NUCLEOTIDE SEQUENCE</scope>
    <source>
        <tissue evidence="21">Brain</tissue>
    </source>
</reference>
<keyword evidence="9" id="KW-0479">Metal-binding</keyword>
<evidence type="ECO:0000256" key="17">
    <source>
        <dbReference type="ARBA" id="ARBA00048679"/>
    </source>
</evidence>
<keyword evidence="15" id="KW-0472">Membrane</keyword>
<keyword evidence="6" id="KW-0723">Serine/threonine-protein kinase</keyword>
<evidence type="ECO:0000259" key="19">
    <source>
        <dbReference type="PROSITE" id="PS50011"/>
    </source>
</evidence>
<dbReference type="PANTHER" id="PTHR23257">
    <property type="entry name" value="SERINE-THREONINE PROTEIN KINASE"/>
    <property type="match status" value="1"/>
</dbReference>
<evidence type="ECO:0000256" key="10">
    <source>
        <dbReference type="ARBA" id="ARBA00022741"/>
    </source>
</evidence>
<evidence type="ECO:0000256" key="14">
    <source>
        <dbReference type="ARBA" id="ARBA00022840"/>
    </source>
</evidence>
<dbReference type="GO" id="GO:0008270">
    <property type="term" value="F:zinc ion binding"/>
    <property type="evidence" value="ECO:0007669"/>
    <property type="project" value="UniProtKB-KW"/>
</dbReference>
<feature type="compositionally biased region" description="Pro residues" evidence="18">
    <location>
        <begin position="529"/>
        <end position="546"/>
    </location>
</feature>
<name>A0A1A8Q2Y4_9TELE</name>
<dbReference type="InterPro" id="IPR008271">
    <property type="entry name" value="Ser/Thr_kinase_AS"/>
</dbReference>
<evidence type="ECO:0000256" key="3">
    <source>
        <dbReference type="ARBA" id="ARBA00005843"/>
    </source>
</evidence>
<protein>
    <recommendedName>
        <fullName evidence="4">non-specific serine/threonine protein kinase</fullName>
        <ecNumber evidence="4">2.7.11.1</ecNumber>
    </recommendedName>
</protein>
<comment type="catalytic activity">
    <reaction evidence="16">
        <text>L-threonyl-[protein] + ATP = O-phospho-L-threonyl-[protein] + ADP + H(+)</text>
        <dbReference type="Rhea" id="RHEA:46608"/>
        <dbReference type="Rhea" id="RHEA-COMP:11060"/>
        <dbReference type="Rhea" id="RHEA-COMP:11605"/>
        <dbReference type="ChEBI" id="CHEBI:15378"/>
        <dbReference type="ChEBI" id="CHEBI:30013"/>
        <dbReference type="ChEBI" id="CHEBI:30616"/>
        <dbReference type="ChEBI" id="CHEBI:61977"/>
        <dbReference type="ChEBI" id="CHEBI:456216"/>
        <dbReference type="EC" id="2.7.11.1"/>
    </reaction>
</comment>
<feature type="region of interest" description="Disordered" evidence="18">
    <location>
        <begin position="238"/>
        <end position="291"/>
    </location>
</feature>
<dbReference type="Gene3D" id="6.10.140.1120">
    <property type="match status" value="1"/>
</dbReference>
<dbReference type="Gene3D" id="1.10.510.10">
    <property type="entry name" value="Transferase(Phosphotransferase) domain 1"/>
    <property type="match status" value="1"/>
</dbReference>
<evidence type="ECO:0000256" key="11">
    <source>
        <dbReference type="ARBA" id="ARBA00022771"/>
    </source>
</evidence>
<evidence type="ECO:0000259" key="20">
    <source>
        <dbReference type="PROSITE" id="PS50081"/>
    </source>
</evidence>
<dbReference type="GO" id="GO:0007265">
    <property type="term" value="P:Ras protein signal transduction"/>
    <property type="evidence" value="ECO:0007669"/>
    <property type="project" value="TreeGrafter"/>
</dbReference>
<evidence type="ECO:0000256" key="12">
    <source>
        <dbReference type="ARBA" id="ARBA00022777"/>
    </source>
</evidence>
<dbReference type="InterPro" id="IPR050167">
    <property type="entry name" value="Ser_Thr_protein_kinase"/>
</dbReference>
<evidence type="ECO:0000256" key="5">
    <source>
        <dbReference type="ARBA" id="ARBA00022490"/>
    </source>
</evidence>
<accession>A0A1A8Q2Y4</accession>
<dbReference type="CDD" id="cd20873">
    <property type="entry name" value="C1_KSR2"/>
    <property type="match status" value="1"/>
</dbReference>
<dbReference type="GO" id="GO:0005737">
    <property type="term" value="C:cytoplasm"/>
    <property type="evidence" value="ECO:0007669"/>
    <property type="project" value="UniProtKB-SubCell"/>
</dbReference>
<evidence type="ECO:0000256" key="16">
    <source>
        <dbReference type="ARBA" id="ARBA00047899"/>
    </source>
</evidence>
<dbReference type="AlphaFoldDB" id="A0A1A8Q2Y4"/>
<feature type="compositionally biased region" description="Low complexity" evidence="18">
    <location>
        <begin position="513"/>
        <end position="528"/>
    </location>
</feature>
<dbReference type="GO" id="GO:0016020">
    <property type="term" value="C:membrane"/>
    <property type="evidence" value="ECO:0007669"/>
    <property type="project" value="UniProtKB-SubCell"/>
</dbReference>
<dbReference type="InterPro" id="IPR046933">
    <property type="entry name" value="SAM_KSR1_N_sf"/>
</dbReference>
<dbReference type="Pfam" id="PF07714">
    <property type="entry name" value="PK_Tyr_Ser-Thr"/>
    <property type="match status" value="1"/>
</dbReference>
<dbReference type="Pfam" id="PF20406">
    <property type="entry name" value="SAM_KSR1_N"/>
    <property type="match status" value="1"/>
</dbReference>
<dbReference type="EC" id="2.7.11.1" evidence="4"/>
<dbReference type="PROSITE" id="PS50081">
    <property type="entry name" value="ZF_DAG_PE_2"/>
    <property type="match status" value="1"/>
</dbReference>
<keyword evidence="12 21" id="KW-0418">Kinase</keyword>
<evidence type="ECO:0000256" key="6">
    <source>
        <dbReference type="ARBA" id="ARBA00022527"/>
    </source>
</evidence>
<dbReference type="InterPro" id="IPR011009">
    <property type="entry name" value="Kinase-like_dom_sf"/>
</dbReference>
<evidence type="ECO:0000256" key="2">
    <source>
        <dbReference type="ARBA" id="ARBA00004496"/>
    </source>
</evidence>
<dbReference type="Gene3D" id="3.30.200.20">
    <property type="entry name" value="Phosphorylase Kinase, domain 1"/>
    <property type="match status" value="1"/>
</dbReference>
<dbReference type="SMART" id="SM00109">
    <property type="entry name" value="C1"/>
    <property type="match status" value="1"/>
</dbReference>
<evidence type="ECO:0000256" key="15">
    <source>
        <dbReference type="ARBA" id="ARBA00023136"/>
    </source>
</evidence>
<dbReference type="InterPro" id="IPR025561">
    <property type="entry name" value="KSR_SAM-like_dom"/>
</dbReference>
<dbReference type="PROSITE" id="PS50011">
    <property type="entry name" value="PROTEIN_KINASE_DOM"/>
    <property type="match status" value="1"/>
</dbReference>
<dbReference type="FunFam" id="3.30.200.20:FF:000034">
    <property type="entry name" value="Kinase suppressor of Ras 1"/>
    <property type="match status" value="1"/>
</dbReference>
<dbReference type="GO" id="GO:0005524">
    <property type="term" value="F:ATP binding"/>
    <property type="evidence" value="ECO:0007669"/>
    <property type="project" value="UniProtKB-KW"/>
</dbReference>
<comment type="subcellular location">
    <subcellularLocation>
        <location evidence="2">Cytoplasm</location>
    </subcellularLocation>
    <subcellularLocation>
        <location evidence="1">Membrane</location>
        <topology evidence="1">Peripheral membrane protein</topology>
    </subcellularLocation>
</comment>
<gene>
    <name evidence="21" type="primary">KSR2</name>
</gene>
<evidence type="ECO:0000256" key="13">
    <source>
        <dbReference type="ARBA" id="ARBA00022833"/>
    </source>
</evidence>
<dbReference type="InterPro" id="IPR046349">
    <property type="entry name" value="C1-like_sf"/>
</dbReference>
<keyword evidence="13" id="KW-0862">Zinc</keyword>
<keyword evidence="10" id="KW-0547">Nucleotide-binding</keyword>
<evidence type="ECO:0000256" key="7">
    <source>
        <dbReference type="ARBA" id="ARBA00022553"/>
    </source>
</evidence>
<organism evidence="21">
    <name type="scientific">Nothobranchius rachovii</name>
    <name type="common">bluefin notho</name>
    <dbReference type="NCBI Taxonomy" id="451742"/>
    <lineage>
        <taxon>Eukaryota</taxon>
        <taxon>Metazoa</taxon>
        <taxon>Chordata</taxon>
        <taxon>Craniata</taxon>
        <taxon>Vertebrata</taxon>
        <taxon>Euteleostomi</taxon>
        <taxon>Actinopterygii</taxon>
        <taxon>Neopterygii</taxon>
        <taxon>Teleostei</taxon>
        <taxon>Neoteleostei</taxon>
        <taxon>Acanthomorphata</taxon>
        <taxon>Ovalentaria</taxon>
        <taxon>Atherinomorphae</taxon>
        <taxon>Cyprinodontiformes</taxon>
        <taxon>Nothobranchiidae</taxon>
        <taxon>Nothobranchius</taxon>
    </lineage>
</organism>
<comment type="similarity">
    <text evidence="3">Belongs to the protein kinase superfamily. TKL Ser/Thr protein kinase family.</text>
</comment>
<keyword evidence="11" id="KW-0863">Zinc-finger</keyword>
<dbReference type="GO" id="GO:0019722">
    <property type="term" value="P:calcium-mediated signaling"/>
    <property type="evidence" value="ECO:0007669"/>
    <property type="project" value="TreeGrafter"/>
</dbReference>
<keyword evidence="8" id="KW-0808">Transferase</keyword>
<keyword evidence="14" id="KW-0067">ATP-binding</keyword>
<proteinExistence type="inferred from homology"/>
<keyword evidence="7" id="KW-0597">Phosphoprotein</keyword>
<dbReference type="InterPro" id="IPR000719">
    <property type="entry name" value="Prot_kinase_dom"/>
</dbReference>
<dbReference type="EMBL" id="HAEH01009822">
    <property type="protein sequence ID" value="SBR88145.1"/>
    <property type="molecule type" value="Transcribed_RNA"/>
</dbReference>
<keyword evidence="5" id="KW-0963">Cytoplasm</keyword>
<dbReference type="PANTHER" id="PTHR23257:SF775">
    <property type="entry name" value="KINASE SUPPRESSOR OF RAS 2"/>
    <property type="match status" value="1"/>
</dbReference>
<dbReference type="PROSITE" id="PS00108">
    <property type="entry name" value="PROTEIN_KINASE_ST"/>
    <property type="match status" value="1"/>
</dbReference>
<feature type="domain" description="Phorbol-ester/DAG-type" evidence="20">
    <location>
        <begin position="402"/>
        <end position="446"/>
    </location>
</feature>
<dbReference type="FunFam" id="1.10.150.50:FF:000031">
    <property type="entry name" value="Kinase suppressor of Ras 2"/>
    <property type="match status" value="1"/>
</dbReference>
<dbReference type="Pfam" id="PF13543">
    <property type="entry name" value="SAM_KSR1"/>
    <property type="match status" value="1"/>
</dbReference>
<dbReference type="InterPro" id="IPR013761">
    <property type="entry name" value="SAM/pointed_sf"/>
</dbReference>
<dbReference type="FunFam" id="3.30.60.20:FF:000010">
    <property type="entry name" value="Putative kinase suppressor of Ras 1"/>
    <property type="match status" value="1"/>
</dbReference>
<dbReference type="SUPFAM" id="SSF56112">
    <property type="entry name" value="Protein kinase-like (PK-like)"/>
    <property type="match status" value="1"/>
</dbReference>
<evidence type="ECO:0000256" key="8">
    <source>
        <dbReference type="ARBA" id="ARBA00022679"/>
    </source>
</evidence>
<dbReference type="InterPro" id="IPR046861">
    <property type="entry name" value="SAM_KSR1_N"/>
</dbReference>
<evidence type="ECO:0000256" key="4">
    <source>
        <dbReference type="ARBA" id="ARBA00012513"/>
    </source>
</evidence>
<dbReference type="SUPFAM" id="SSF57889">
    <property type="entry name" value="Cysteine-rich domain"/>
    <property type="match status" value="1"/>
</dbReference>
<dbReference type="Gene3D" id="3.30.60.20">
    <property type="match status" value="1"/>
</dbReference>
<evidence type="ECO:0000256" key="1">
    <source>
        <dbReference type="ARBA" id="ARBA00004170"/>
    </source>
</evidence>
<feature type="domain" description="Protein kinase" evidence="19">
    <location>
        <begin position="661"/>
        <end position="927"/>
    </location>
</feature>
<dbReference type="InterPro" id="IPR002219">
    <property type="entry name" value="PKC_DAG/PE"/>
</dbReference>
<comment type="catalytic activity">
    <reaction evidence="17">
        <text>L-seryl-[protein] + ATP = O-phospho-L-seryl-[protein] + ADP + H(+)</text>
        <dbReference type="Rhea" id="RHEA:17989"/>
        <dbReference type="Rhea" id="RHEA-COMP:9863"/>
        <dbReference type="Rhea" id="RHEA-COMP:11604"/>
        <dbReference type="ChEBI" id="CHEBI:15378"/>
        <dbReference type="ChEBI" id="CHEBI:29999"/>
        <dbReference type="ChEBI" id="CHEBI:30616"/>
        <dbReference type="ChEBI" id="CHEBI:83421"/>
        <dbReference type="ChEBI" id="CHEBI:456216"/>
        <dbReference type="EC" id="2.7.11.1"/>
    </reaction>
</comment>
<dbReference type="SMART" id="SM00220">
    <property type="entry name" value="S_TKc"/>
    <property type="match status" value="1"/>
</dbReference>
<dbReference type="InterPro" id="IPR001245">
    <property type="entry name" value="Ser-Thr/Tyr_kinase_cat_dom"/>
</dbReference>